<proteinExistence type="predicted"/>
<feature type="transmembrane region" description="Helical" evidence="2">
    <location>
        <begin position="410"/>
        <end position="429"/>
    </location>
</feature>
<evidence type="ECO:0000256" key="1">
    <source>
        <dbReference type="SAM" id="MobiDB-lite"/>
    </source>
</evidence>
<evidence type="ECO:0000256" key="2">
    <source>
        <dbReference type="SAM" id="Phobius"/>
    </source>
</evidence>
<comment type="caution">
    <text evidence="3">The sequence shown here is derived from an EMBL/GenBank/DDBJ whole genome shotgun (WGS) entry which is preliminary data.</text>
</comment>
<feature type="transmembrane region" description="Helical" evidence="2">
    <location>
        <begin position="302"/>
        <end position="325"/>
    </location>
</feature>
<sequence>MSTLHDHIPERMSFQVYCLNPPSDSCEFGPCPNIDVTGIGQQIALGFAATTFAITVLFNTNEVRLAYYSYLANIYSLLISAIISMSKGQLTRNDAVFVVVAIISPGTLYLWIIAFMDLVKRPPRRIKNKIAVHEWKFFVFLSIFSFMFWVIILGLVVSPPNTVVFSQPACSQEYGPSEIFNLSWSVEFLVKAVFATWVLLRSRIYEQKNRSSNDGLNLITWTSHFLRTSKFAGYAGSPPFFASILLIMQLSNIPNSPIMIEGDTRWVFQFLNWWEVQSCLLGAILMLPVVCLMLAPMRTKAYLPLIVLFGVGLAISNPLLGISSLDLVNSACWLLIARIYHVSAGKWFVCLFITITAILNVSMGWYFSVSVLFPQTGWFLLWRVYSFKQSGSIWDTLTQLWSRTIESAPVFKFYLLILAPTLAWAQSIVASNPTNSYSMTFGQIFALSIATLPTSSLAVTCLRNRREILRAIWMTDIRDLDSTGIPMHVCPPNISRGALKFRYLFGGSSRSESPAVHPASGSSETRSQRITNGVA</sequence>
<feature type="region of interest" description="Disordered" evidence="1">
    <location>
        <begin position="511"/>
        <end position="535"/>
    </location>
</feature>
<keyword evidence="2" id="KW-1133">Transmembrane helix</keyword>
<protein>
    <submittedName>
        <fullName evidence="3">Uncharacterized protein</fullName>
    </submittedName>
</protein>
<feature type="transmembrane region" description="Helical" evidence="2">
    <location>
        <begin position="179"/>
        <end position="200"/>
    </location>
</feature>
<keyword evidence="4" id="KW-1185">Reference proteome</keyword>
<feature type="transmembrane region" description="Helical" evidence="2">
    <location>
        <begin position="231"/>
        <end position="251"/>
    </location>
</feature>
<feature type="transmembrane region" description="Helical" evidence="2">
    <location>
        <begin position="65"/>
        <end position="83"/>
    </location>
</feature>
<reference evidence="3" key="1">
    <citation type="journal article" date="2020" name="New Phytol.">
        <title>Comparative genomics reveals dynamic genome evolution in host specialist ectomycorrhizal fungi.</title>
        <authorList>
            <person name="Lofgren L.A."/>
            <person name="Nguyen N.H."/>
            <person name="Vilgalys R."/>
            <person name="Ruytinx J."/>
            <person name="Liao H.L."/>
            <person name="Branco S."/>
            <person name="Kuo A."/>
            <person name="LaButti K."/>
            <person name="Lipzen A."/>
            <person name="Andreopoulos W."/>
            <person name="Pangilinan J."/>
            <person name="Riley R."/>
            <person name="Hundley H."/>
            <person name="Na H."/>
            <person name="Barry K."/>
            <person name="Grigoriev I.V."/>
            <person name="Stajich J.E."/>
            <person name="Kennedy P.G."/>
        </authorList>
    </citation>
    <scope>NUCLEOTIDE SEQUENCE</scope>
    <source>
        <strain evidence="3">MN1</strain>
    </source>
</reference>
<evidence type="ECO:0000313" key="4">
    <source>
        <dbReference type="Proteomes" id="UP000807769"/>
    </source>
</evidence>
<feature type="transmembrane region" description="Helical" evidence="2">
    <location>
        <begin position="137"/>
        <end position="159"/>
    </location>
</feature>
<gene>
    <name evidence="3" type="ORF">BJ212DRAFT_1309018</name>
</gene>
<accession>A0A9P7EN64</accession>
<dbReference type="EMBL" id="JABBWG010000001">
    <property type="protein sequence ID" value="KAG1826881.1"/>
    <property type="molecule type" value="Genomic_DNA"/>
</dbReference>
<feature type="transmembrane region" description="Helical" evidence="2">
    <location>
        <begin position="39"/>
        <end position="58"/>
    </location>
</feature>
<feature type="transmembrane region" description="Helical" evidence="2">
    <location>
        <begin position="95"/>
        <end position="116"/>
    </location>
</feature>
<evidence type="ECO:0000313" key="3">
    <source>
        <dbReference type="EMBL" id="KAG1826881.1"/>
    </source>
</evidence>
<keyword evidence="2" id="KW-0812">Transmembrane</keyword>
<feature type="transmembrane region" description="Helical" evidence="2">
    <location>
        <begin position="345"/>
        <end position="373"/>
    </location>
</feature>
<dbReference type="AlphaFoldDB" id="A0A9P7EN64"/>
<keyword evidence="2" id="KW-0472">Membrane</keyword>
<dbReference type="OrthoDB" id="3234297at2759"/>
<feature type="transmembrane region" description="Helical" evidence="2">
    <location>
        <begin position="271"/>
        <end position="295"/>
    </location>
</feature>
<dbReference type="Proteomes" id="UP000807769">
    <property type="component" value="Unassembled WGS sequence"/>
</dbReference>
<dbReference type="GeneID" id="64627926"/>
<dbReference type="RefSeq" id="XP_041199728.1">
    <property type="nucleotide sequence ID" value="XM_041333909.1"/>
</dbReference>
<feature type="compositionally biased region" description="Polar residues" evidence="1">
    <location>
        <begin position="520"/>
        <end position="535"/>
    </location>
</feature>
<feature type="transmembrane region" description="Helical" evidence="2">
    <location>
        <begin position="441"/>
        <end position="462"/>
    </location>
</feature>
<name>A0A9P7EN64_9AGAM</name>
<organism evidence="3 4">
    <name type="scientific">Suillus subaureus</name>
    <dbReference type="NCBI Taxonomy" id="48587"/>
    <lineage>
        <taxon>Eukaryota</taxon>
        <taxon>Fungi</taxon>
        <taxon>Dikarya</taxon>
        <taxon>Basidiomycota</taxon>
        <taxon>Agaricomycotina</taxon>
        <taxon>Agaricomycetes</taxon>
        <taxon>Agaricomycetidae</taxon>
        <taxon>Boletales</taxon>
        <taxon>Suillineae</taxon>
        <taxon>Suillaceae</taxon>
        <taxon>Suillus</taxon>
    </lineage>
</organism>